<dbReference type="OrthoDB" id="416344at2759"/>
<evidence type="ECO:0000259" key="3">
    <source>
        <dbReference type="PROSITE" id="PS50020"/>
    </source>
</evidence>
<evidence type="ECO:0000256" key="1">
    <source>
        <dbReference type="ARBA" id="ARBA00022729"/>
    </source>
</evidence>
<dbReference type="GO" id="GO:0006508">
    <property type="term" value="P:proteolysis"/>
    <property type="evidence" value="ECO:0007669"/>
    <property type="project" value="InterPro"/>
</dbReference>
<sequence>MPLVPPISDLTPLPKGWKRAVDSKTQKPFFYHRGSGRTTWNREFGGSVLDPQIRDNKILPWSPAQHAGDWVTPILVIHGGHDYRIHQWHGISAFQTAQWLGIESKFVRFPTMSHWVYAPQESVVWHEQVIGWLNNYLQ</sequence>
<dbReference type="SUPFAM" id="SSF53474">
    <property type="entry name" value="alpha/beta-Hydrolases"/>
    <property type="match status" value="1"/>
</dbReference>
<dbReference type="InterPro" id="IPR036020">
    <property type="entry name" value="WW_dom_sf"/>
</dbReference>
<evidence type="ECO:0000313" key="5">
    <source>
        <dbReference type="Proteomes" id="UP000265618"/>
    </source>
</evidence>
<feature type="domain" description="WW" evidence="3">
    <location>
        <begin position="11"/>
        <end position="45"/>
    </location>
</feature>
<dbReference type="InterPro" id="IPR001375">
    <property type="entry name" value="Peptidase_S9_cat"/>
</dbReference>
<dbReference type="Gene3D" id="3.40.50.1820">
    <property type="entry name" value="alpha/beta hydrolase"/>
    <property type="match status" value="1"/>
</dbReference>
<dbReference type="PANTHER" id="PTHR42776">
    <property type="entry name" value="SERINE PEPTIDASE S9 FAMILY MEMBER"/>
    <property type="match status" value="1"/>
</dbReference>
<dbReference type="SUPFAM" id="SSF51045">
    <property type="entry name" value="WW domain"/>
    <property type="match status" value="1"/>
</dbReference>
<dbReference type="GO" id="GO:0004252">
    <property type="term" value="F:serine-type endopeptidase activity"/>
    <property type="evidence" value="ECO:0007669"/>
    <property type="project" value="TreeGrafter"/>
</dbReference>
<dbReference type="Pfam" id="PF00397">
    <property type="entry name" value="WW"/>
    <property type="match status" value="1"/>
</dbReference>
<dbReference type="Proteomes" id="UP000265618">
    <property type="component" value="Unassembled WGS sequence"/>
</dbReference>
<proteinExistence type="predicted"/>
<dbReference type="InterPro" id="IPR001202">
    <property type="entry name" value="WW_dom"/>
</dbReference>
<dbReference type="AlphaFoldDB" id="A0A9K3GEM1"/>
<reference evidence="4 5" key="1">
    <citation type="journal article" date="2018" name="PLoS ONE">
        <title>The draft genome of Kipferlia bialata reveals reductive genome evolution in fornicate parasites.</title>
        <authorList>
            <person name="Tanifuji G."/>
            <person name="Takabayashi S."/>
            <person name="Kume K."/>
            <person name="Takagi M."/>
            <person name="Nakayama T."/>
            <person name="Kamikawa R."/>
            <person name="Inagaki Y."/>
            <person name="Hashimoto T."/>
        </authorList>
    </citation>
    <scope>NUCLEOTIDE SEQUENCE [LARGE SCALE GENOMIC DNA]</scope>
    <source>
        <strain evidence="4">NY0173</strain>
    </source>
</reference>
<protein>
    <recommendedName>
        <fullName evidence="3">WW domain-containing protein</fullName>
    </recommendedName>
</protein>
<dbReference type="EMBL" id="BDIP01000003">
    <property type="protein sequence ID" value="GIQ79406.1"/>
    <property type="molecule type" value="Genomic_DNA"/>
</dbReference>
<keyword evidence="1" id="KW-0732">Signal</keyword>
<keyword evidence="5" id="KW-1185">Reference proteome</keyword>
<organism evidence="4 5">
    <name type="scientific">Kipferlia bialata</name>
    <dbReference type="NCBI Taxonomy" id="797122"/>
    <lineage>
        <taxon>Eukaryota</taxon>
        <taxon>Metamonada</taxon>
        <taxon>Carpediemonas-like organisms</taxon>
        <taxon>Kipferlia</taxon>
    </lineage>
</organism>
<evidence type="ECO:0000313" key="4">
    <source>
        <dbReference type="EMBL" id="GIQ79406.1"/>
    </source>
</evidence>
<evidence type="ECO:0000256" key="2">
    <source>
        <dbReference type="ARBA" id="ARBA00022801"/>
    </source>
</evidence>
<dbReference type="PANTHER" id="PTHR42776:SF13">
    <property type="entry name" value="DIPEPTIDYL-PEPTIDASE 5"/>
    <property type="match status" value="1"/>
</dbReference>
<dbReference type="InterPro" id="IPR029058">
    <property type="entry name" value="AB_hydrolase_fold"/>
</dbReference>
<accession>A0A9K3GEM1</accession>
<dbReference type="Pfam" id="PF00326">
    <property type="entry name" value="Peptidase_S9"/>
    <property type="match status" value="1"/>
</dbReference>
<name>A0A9K3GEM1_9EUKA</name>
<dbReference type="Gene3D" id="2.20.70.10">
    <property type="match status" value="1"/>
</dbReference>
<keyword evidence="2" id="KW-0378">Hydrolase</keyword>
<gene>
    <name evidence="4" type="ORF">KIPB_000051</name>
</gene>
<dbReference type="PROSITE" id="PS50020">
    <property type="entry name" value="WW_DOMAIN_2"/>
    <property type="match status" value="1"/>
</dbReference>
<comment type="caution">
    <text evidence="4">The sequence shown here is derived from an EMBL/GenBank/DDBJ whole genome shotgun (WGS) entry which is preliminary data.</text>
</comment>